<dbReference type="PROSITE" id="PS51918">
    <property type="entry name" value="RADICAL_SAM"/>
    <property type="match status" value="1"/>
</dbReference>
<evidence type="ECO:0000259" key="7">
    <source>
        <dbReference type="PROSITE" id="PS51918"/>
    </source>
</evidence>
<dbReference type="GO" id="GO:0046872">
    <property type="term" value="F:metal ion binding"/>
    <property type="evidence" value="ECO:0007669"/>
    <property type="project" value="UniProtKB-KW"/>
</dbReference>
<keyword evidence="2" id="KW-0004">4Fe-4S</keyword>
<dbReference type="Gene3D" id="3.20.20.70">
    <property type="entry name" value="Aldolase class I"/>
    <property type="match status" value="1"/>
</dbReference>
<gene>
    <name evidence="8" type="ORF">MNBD_GAMMA15-1308</name>
</gene>
<evidence type="ECO:0000256" key="2">
    <source>
        <dbReference type="ARBA" id="ARBA00022485"/>
    </source>
</evidence>
<dbReference type="InterPro" id="IPR034457">
    <property type="entry name" value="Organic_radical-activating"/>
</dbReference>
<dbReference type="InterPro" id="IPR013785">
    <property type="entry name" value="Aldolase_TIM"/>
</dbReference>
<dbReference type="SUPFAM" id="SSF102114">
    <property type="entry name" value="Radical SAM enzymes"/>
    <property type="match status" value="1"/>
</dbReference>
<feature type="domain" description="Radical SAM core" evidence="7">
    <location>
        <begin position="8"/>
        <end position="200"/>
    </location>
</feature>
<dbReference type="GO" id="GO:0051539">
    <property type="term" value="F:4 iron, 4 sulfur cluster binding"/>
    <property type="evidence" value="ECO:0007669"/>
    <property type="project" value="UniProtKB-KW"/>
</dbReference>
<dbReference type="PANTHER" id="PTHR30352:SF5">
    <property type="entry name" value="PYRUVATE FORMATE-LYASE 1-ACTIVATING ENZYME"/>
    <property type="match status" value="1"/>
</dbReference>
<evidence type="ECO:0000313" key="8">
    <source>
        <dbReference type="EMBL" id="VAW78826.1"/>
    </source>
</evidence>
<dbReference type="InterPro" id="IPR023821">
    <property type="entry name" value="rSAM_TatD-assoc"/>
</dbReference>
<dbReference type="AlphaFoldDB" id="A0A3B0ZDP1"/>
<keyword evidence="4" id="KW-0479">Metal-binding</keyword>
<evidence type="ECO:0000256" key="6">
    <source>
        <dbReference type="ARBA" id="ARBA00023014"/>
    </source>
</evidence>
<comment type="cofactor">
    <cofactor evidence="1">
        <name>[4Fe-4S] cluster</name>
        <dbReference type="ChEBI" id="CHEBI:49883"/>
    </cofactor>
</comment>
<dbReference type="EMBL" id="UOFN01000102">
    <property type="protein sequence ID" value="VAW78826.1"/>
    <property type="molecule type" value="Genomic_DNA"/>
</dbReference>
<keyword evidence="6" id="KW-0411">Iron-sulfur</keyword>
<protein>
    <recommendedName>
        <fullName evidence="7">Radical SAM core domain-containing protein</fullName>
    </recommendedName>
</protein>
<dbReference type="Pfam" id="PF04055">
    <property type="entry name" value="Radical_SAM"/>
    <property type="match status" value="1"/>
</dbReference>
<evidence type="ECO:0000256" key="4">
    <source>
        <dbReference type="ARBA" id="ARBA00022723"/>
    </source>
</evidence>
<dbReference type="NCBIfam" id="TIGR04038">
    <property type="entry name" value="tatD_link_rSAM"/>
    <property type="match status" value="1"/>
</dbReference>
<evidence type="ECO:0000256" key="5">
    <source>
        <dbReference type="ARBA" id="ARBA00023004"/>
    </source>
</evidence>
<dbReference type="PANTHER" id="PTHR30352">
    <property type="entry name" value="PYRUVATE FORMATE-LYASE-ACTIVATING ENZYME"/>
    <property type="match status" value="1"/>
</dbReference>
<dbReference type="InterPro" id="IPR058240">
    <property type="entry name" value="rSAM_sf"/>
</dbReference>
<dbReference type="CDD" id="cd01335">
    <property type="entry name" value="Radical_SAM"/>
    <property type="match status" value="1"/>
</dbReference>
<keyword evidence="5" id="KW-0408">Iron</keyword>
<proteinExistence type="predicted"/>
<dbReference type="GO" id="GO:0003824">
    <property type="term" value="F:catalytic activity"/>
    <property type="evidence" value="ECO:0007669"/>
    <property type="project" value="InterPro"/>
</dbReference>
<evidence type="ECO:0000256" key="3">
    <source>
        <dbReference type="ARBA" id="ARBA00022691"/>
    </source>
</evidence>
<dbReference type="SFLD" id="SFLDS00029">
    <property type="entry name" value="Radical_SAM"/>
    <property type="match status" value="1"/>
</dbReference>
<evidence type="ECO:0000256" key="1">
    <source>
        <dbReference type="ARBA" id="ARBA00001966"/>
    </source>
</evidence>
<keyword evidence="3" id="KW-0949">S-adenosyl-L-methionine</keyword>
<sequence length="200" mass="22423">MQKPTLVYTIDDKRYLNITDRCTLRCTFCPKFCASPKVHEFDLSLAQRPEAEDVIDAMGNPADYREIVFCGFGEPTLRLRPLLKIAAHIKQRNGRVRLNTDGLANLVHKRNVLPELTGHVDALSVSMNAQDETTYRQHCQPALTGSFSAMLDFLKLAPDYIGEVTATAIDGLDGVDIDACRRMAEQRNVGFRRRVLDVVG</sequence>
<accession>A0A3B0ZDP1</accession>
<reference evidence="8" key="1">
    <citation type="submission" date="2018-06" db="EMBL/GenBank/DDBJ databases">
        <authorList>
            <person name="Zhirakovskaya E."/>
        </authorList>
    </citation>
    <scope>NUCLEOTIDE SEQUENCE</scope>
</reference>
<dbReference type="SFLD" id="SFLDG01111">
    <property type="entry name" value="Uncharacterised_Radical_SAM_Su"/>
    <property type="match status" value="1"/>
</dbReference>
<dbReference type="InterPro" id="IPR007197">
    <property type="entry name" value="rSAM"/>
</dbReference>
<name>A0A3B0ZDP1_9ZZZZ</name>
<organism evidence="8">
    <name type="scientific">hydrothermal vent metagenome</name>
    <dbReference type="NCBI Taxonomy" id="652676"/>
    <lineage>
        <taxon>unclassified sequences</taxon>
        <taxon>metagenomes</taxon>
        <taxon>ecological metagenomes</taxon>
    </lineage>
</organism>